<reference evidence="2 3" key="1">
    <citation type="submission" date="2018-10" db="EMBL/GenBank/DDBJ databases">
        <title>Sinomicrobium pectinilyticum sp. nov., a pectinase-producing bacterium isolated from alkaline and saline soil, and emended description of the genus Sinomicrobium.</title>
        <authorList>
            <person name="Cheng B."/>
            <person name="Li C."/>
            <person name="Lai Q."/>
            <person name="Du M."/>
            <person name="Shao Z."/>
            <person name="Xu P."/>
            <person name="Yang C."/>
        </authorList>
    </citation>
    <scope>NUCLEOTIDE SEQUENCE [LARGE SCALE GENOMIC DNA]</scope>
    <source>
        <strain evidence="2 3">5DNS001</strain>
    </source>
</reference>
<sequence length="185" mass="21116">MDEYIDILDEQGNYTGKVLLKSEAHAKGLFHPTIHVWLYTADGKILLQKRSEKKDTFPGHWDVSVAGHVGAGEKPLVSAIRETREELGLHIPEKDLKKIGICKSLKKHGPHITDKEFHHIYISPLRVPVDQLKLQETEVDEIKLMDPEEFLKVLKSPSSPDLYVFQTADYYTLVFSELKKRTGKS</sequence>
<dbReference type="SUPFAM" id="SSF55811">
    <property type="entry name" value="Nudix"/>
    <property type="match status" value="1"/>
</dbReference>
<dbReference type="PROSITE" id="PS51462">
    <property type="entry name" value="NUDIX"/>
    <property type="match status" value="1"/>
</dbReference>
<evidence type="ECO:0000313" key="3">
    <source>
        <dbReference type="Proteomes" id="UP000267469"/>
    </source>
</evidence>
<protein>
    <submittedName>
        <fullName evidence="2">NUDIX domain-containing protein</fullName>
    </submittedName>
</protein>
<dbReference type="GO" id="GO:0009240">
    <property type="term" value="P:isopentenyl diphosphate biosynthetic process"/>
    <property type="evidence" value="ECO:0007669"/>
    <property type="project" value="TreeGrafter"/>
</dbReference>
<proteinExistence type="predicted"/>
<evidence type="ECO:0000313" key="2">
    <source>
        <dbReference type="EMBL" id="RNL69189.1"/>
    </source>
</evidence>
<feature type="domain" description="Nudix hydrolase" evidence="1">
    <location>
        <begin position="29"/>
        <end position="168"/>
    </location>
</feature>
<dbReference type="InterPro" id="IPR015797">
    <property type="entry name" value="NUDIX_hydrolase-like_dom_sf"/>
</dbReference>
<dbReference type="PANTHER" id="PTHR10885:SF20">
    <property type="entry name" value="NUDIX HYDROLASE DOMAIN-CONTAINING PROTEIN"/>
    <property type="match status" value="1"/>
</dbReference>
<dbReference type="PANTHER" id="PTHR10885">
    <property type="entry name" value="ISOPENTENYL-DIPHOSPHATE DELTA-ISOMERASE"/>
    <property type="match status" value="1"/>
</dbReference>
<dbReference type="RefSeq" id="WP_123218330.1">
    <property type="nucleotide sequence ID" value="NZ_RJTM01000186.1"/>
</dbReference>
<dbReference type="EMBL" id="RJTM01000186">
    <property type="protein sequence ID" value="RNL69189.1"/>
    <property type="molecule type" value="Genomic_DNA"/>
</dbReference>
<name>A0A3N0D0U9_SINP1</name>
<evidence type="ECO:0000259" key="1">
    <source>
        <dbReference type="PROSITE" id="PS51462"/>
    </source>
</evidence>
<dbReference type="Proteomes" id="UP000267469">
    <property type="component" value="Unassembled WGS sequence"/>
</dbReference>
<dbReference type="AlphaFoldDB" id="A0A3N0D0U9"/>
<dbReference type="OrthoDB" id="9786032at2"/>
<dbReference type="Pfam" id="PF00293">
    <property type="entry name" value="NUDIX"/>
    <property type="match status" value="1"/>
</dbReference>
<dbReference type="Gene3D" id="3.90.79.10">
    <property type="entry name" value="Nucleoside Triphosphate Pyrophosphohydrolase"/>
    <property type="match status" value="1"/>
</dbReference>
<dbReference type="CDD" id="cd04692">
    <property type="entry name" value="NUDIX_Hydrolase"/>
    <property type="match status" value="1"/>
</dbReference>
<comment type="caution">
    <text evidence="2">The sequence shown here is derived from an EMBL/GenBank/DDBJ whole genome shotgun (WGS) entry which is preliminary data.</text>
</comment>
<accession>A0A3N0D0U9</accession>
<dbReference type="GO" id="GO:0004452">
    <property type="term" value="F:isopentenyl-diphosphate delta-isomerase activity"/>
    <property type="evidence" value="ECO:0007669"/>
    <property type="project" value="TreeGrafter"/>
</dbReference>
<gene>
    <name evidence="2" type="ORF">ED312_22805</name>
</gene>
<organism evidence="2 3">
    <name type="scientific">Sinomicrobium pectinilyticum</name>
    <dbReference type="NCBI Taxonomy" id="1084421"/>
    <lineage>
        <taxon>Bacteria</taxon>
        <taxon>Pseudomonadati</taxon>
        <taxon>Bacteroidota</taxon>
        <taxon>Flavobacteriia</taxon>
        <taxon>Flavobacteriales</taxon>
        <taxon>Flavobacteriaceae</taxon>
        <taxon>Sinomicrobium</taxon>
    </lineage>
</organism>
<keyword evidence="3" id="KW-1185">Reference proteome</keyword>
<dbReference type="GO" id="GO:0005737">
    <property type="term" value="C:cytoplasm"/>
    <property type="evidence" value="ECO:0007669"/>
    <property type="project" value="TreeGrafter"/>
</dbReference>
<dbReference type="InterPro" id="IPR000086">
    <property type="entry name" value="NUDIX_hydrolase_dom"/>
</dbReference>